<gene>
    <name evidence="4" type="ORF">DFQ15_11030</name>
</gene>
<dbReference type="Gene3D" id="3.30.70.1070">
    <property type="entry name" value="Sporulation related repeat"/>
    <property type="match status" value="1"/>
</dbReference>
<keyword evidence="2" id="KW-0472">Membrane</keyword>
<keyword evidence="2" id="KW-0812">Transmembrane</keyword>
<protein>
    <submittedName>
        <fullName evidence="4">DedD protein</fullName>
    </submittedName>
</protein>
<dbReference type="PANTHER" id="PTHR38687:SF1">
    <property type="entry name" value="CELL DIVISION PROTEIN DEDD"/>
    <property type="match status" value="1"/>
</dbReference>
<dbReference type="Pfam" id="PF05036">
    <property type="entry name" value="SPOR"/>
    <property type="match status" value="1"/>
</dbReference>
<dbReference type="InterPro" id="IPR052521">
    <property type="entry name" value="Cell_div_SPOR-domain"/>
</dbReference>
<reference evidence="4 5" key="1">
    <citation type="submission" date="2018-06" db="EMBL/GenBank/DDBJ databases">
        <title>Genomic Encyclopedia of Type Strains, Phase III (KMG-III): the genomes of soil and plant-associated and newly described type strains.</title>
        <authorList>
            <person name="Whitman W."/>
        </authorList>
    </citation>
    <scope>NUCLEOTIDE SEQUENCE [LARGE SCALE GENOMIC DNA]</scope>
    <source>
        <strain evidence="4 5">CECT 7646</strain>
    </source>
</reference>
<comment type="caution">
    <text evidence="4">The sequence shown here is derived from an EMBL/GenBank/DDBJ whole genome shotgun (WGS) entry which is preliminary data.</text>
</comment>
<sequence length="291" mass="30659">MAFFKFRWPGRKGQDDTKAPRSRRMPQAESAAVLRRRARHRLIGATVLVALGVIGFPMLFDTQPRPIPVDIQISIPDRNKTPALVLPENRAAAEAAKKQPAPASAAGLDEGEEIVSSAPVNATAGTQPAAKPADTPVVETRKEPPPPKVETPRVAAAPPKREAKPETKPEARHAPAAVARADDAARARALLEGRTVPPAAAVADNSPAAAASDAGSARFVVQVGAFGDTAKAQEARAKLARSGLKTYVQSVDTKEGKRHRVRVGPFANRAEADQAAARIRGLDLPASILAL</sequence>
<evidence type="ECO:0000313" key="4">
    <source>
        <dbReference type="EMBL" id="PYE78003.1"/>
    </source>
</evidence>
<feature type="region of interest" description="Disordered" evidence="1">
    <location>
        <begin position="1"/>
        <end position="28"/>
    </location>
</feature>
<evidence type="ECO:0000256" key="2">
    <source>
        <dbReference type="SAM" id="Phobius"/>
    </source>
</evidence>
<dbReference type="GO" id="GO:0032153">
    <property type="term" value="C:cell division site"/>
    <property type="evidence" value="ECO:0007669"/>
    <property type="project" value="TreeGrafter"/>
</dbReference>
<dbReference type="InterPro" id="IPR007730">
    <property type="entry name" value="SPOR-like_dom"/>
</dbReference>
<accession>A0A318SGP9</accession>
<organism evidence="4 5">
    <name type="scientific">Xylophilus ampelinus</name>
    <dbReference type="NCBI Taxonomy" id="54067"/>
    <lineage>
        <taxon>Bacteria</taxon>
        <taxon>Pseudomonadati</taxon>
        <taxon>Pseudomonadota</taxon>
        <taxon>Betaproteobacteria</taxon>
        <taxon>Burkholderiales</taxon>
        <taxon>Xylophilus</taxon>
    </lineage>
</organism>
<dbReference type="SUPFAM" id="SSF110997">
    <property type="entry name" value="Sporulation related repeat"/>
    <property type="match status" value="1"/>
</dbReference>
<feature type="region of interest" description="Disordered" evidence="1">
    <location>
        <begin position="120"/>
        <end position="178"/>
    </location>
</feature>
<keyword evidence="5" id="KW-1185">Reference proteome</keyword>
<dbReference type="Proteomes" id="UP000247540">
    <property type="component" value="Unassembled WGS sequence"/>
</dbReference>
<evidence type="ECO:0000259" key="3">
    <source>
        <dbReference type="PROSITE" id="PS51724"/>
    </source>
</evidence>
<name>A0A318SGP9_9BURK</name>
<evidence type="ECO:0000256" key="1">
    <source>
        <dbReference type="SAM" id="MobiDB-lite"/>
    </source>
</evidence>
<feature type="compositionally biased region" description="Basic and acidic residues" evidence="1">
    <location>
        <begin position="159"/>
        <end position="173"/>
    </location>
</feature>
<dbReference type="EMBL" id="QJTC01000010">
    <property type="protein sequence ID" value="PYE78003.1"/>
    <property type="molecule type" value="Genomic_DNA"/>
</dbReference>
<evidence type="ECO:0000313" key="5">
    <source>
        <dbReference type="Proteomes" id="UP000247540"/>
    </source>
</evidence>
<dbReference type="GO" id="GO:0042834">
    <property type="term" value="F:peptidoglycan binding"/>
    <property type="evidence" value="ECO:0007669"/>
    <property type="project" value="InterPro"/>
</dbReference>
<dbReference type="OrthoDB" id="9181370at2"/>
<keyword evidence="2" id="KW-1133">Transmembrane helix</keyword>
<dbReference type="PANTHER" id="PTHR38687">
    <property type="entry name" value="CELL DIVISION PROTEIN DEDD-RELATED"/>
    <property type="match status" value="1"/>
</dbReference>
<dbReference type="GO" id="GO:0030428">
    <property type="term" value="C:cell septum"/>
    <property type="evidence" value="ECO:0007669"/>
    <property type="project" value="TreeGrafter"/>
</dbReference>
<feature type="domain" description="SPOR" evidence="3">
    <location>
        <begin position="213"/>
        <end position="291"/>
    </location>
</feature>
<dbReference type="RefSeq" id="WP_110465511.1">
    <property type="nucleotide sequence ID" value="NZ_JAMOFZ010000010.1"/>
</dbReference>
<dbReference type="PROSITE" id="PS51724">
    <property type="entry name" value="SPOR"/>
    <property type="match status" value="1"/>
</dbReference>
<dbReference type="GO" id="GO:0032506">
    <property type="term" value="P:cytokinetic process"/>
    <property type="evidence" value="ECO:0007669"/>
    <property type="project" value="TreeGrafter"/>
</dbReference>
<dbReference type="AlphaFoldDB" id="A0A318SGP9"/>
<dbReference type="InterPro" id="IPR036680">
    <property type="entry name" value="SPOR-like_sf"/>
</dbReference>
<proteinExistence type="predicted"/>
<feature type="transmembrane region" description="Helical" evidence="2">
    <location>
        <begin position="42"/>
        <end position="60"/>
    </location>
</feature>